<name>A0A2P6MMJ5_9EUKA</name>
<proteinExistence type="predicted"/>
<dbReference type="AlphaFoldDB" id="A0A2P6MMJ5"/>
<gene>
    <name evidence="1" type="ORF">PROFUN_16959</name>
</gene>
<dbReference type="Proteomes" id="UP000241769">
    <property type="component" value="Unassembled WGS sequence"/>
</dbReference>
<dbReference type="InParanoid" id="A0A2P6MMJ5"/>
<evidence type="ECO:0000313" key="2">
    <source>
        <dbReference type="Proteomes" id="UP000241769"/>
    </source>
</evidence>
<keyword evidence="2" id="KW-1185">Reference proteome</keyword>
<reference evidence="1 2" key="1">
    <citation type="journal article" date="2018" name="Genome Biol. Evol.">
        <title>Multiple Roots of Fruiting Body Formation in Amoebozoa.</title>
        <authorList>
            <person name="Hillmann F."/>
            <person name="Forbes G."/>
            <person name="Novohradska S."/>
            <person name="Ferling I."/>
            <person name="Riege K."/>
            <person name="Groth M."/>
            <person name="Westermann M."/>
            <person name="Marz M."/>
            <person name="Spaller T."/>
            <person name="Winckler T."/>
            <person name="Schaap P."/>
            <person name="Glockner G."/>
        </authorList>
    </citation>
    <scope>NUCLEOTIDE SEQUENCE [LARGE SCALE GENOMIC DNA]</scope>
    <source>
        <strain evidence="1 2">Jena</strain>
    </source>
</reference>
<dbReference type="EMBL" id="MDYQ01000749">
    <property type="protein sequence ID" value="PRP72920.1"/>
    <property type="molecule type" value="Genomic_DNA"/>
</dbReference>
<evidence type="ECO:0000313" key="1">
    <source>
        <dbReference type="EMBL" id="PRP72920.1"/>
    </source>
</evidence>
<organism evidence="1 2">
    <name type="scientific">Planoprotostelium fungivorum</name>
    <dbReference type="NCBI Taxonomy" id="1890364"/>
    <lineage>
        <taxon>Eukaryota</taxon>
        <taxon>Amoebozoa</taxon>
        <taxon>Evosea</taxon>
        <taxon>Variosea</taxon>
        <taxon>Cavosteliida</taxon>
        <taxon>Cavosteliaceae</taxon>
        <taxon>Planoprotostelium</taxon>
    </lineage>
</organism>
<accession>A0A2P6MMJ5</accession>
<protein>
    <submittedName>
        <fullName evidence="1">Uncharacterized protein</fullName>
    </submittedName>
</protein>
<comment type="caution">
    <text evidence="1">The sequence shown here is derived from an EMBL/GenBank/DDBJ whole genome shotgun (WGS) entry which is preliminary data.</text>
</comment>
<sequence>MPTKLYYKQKYDQYKQLLDTRLSQNVLQGMYDDVIQDYHEGYTRGELCTKYKLTYLKLKIILRNQHSSKIPIADINNIKINLQNKIITKREVMNTYKISYRALNNLLCSVTPSGAANDSISCDRQLLLQS</sequence>